<comment type="caution">
    <text evidence="2">The sequence shown here is derived from an EMBL/GenBank/DDBJ whole genome shotgun (WGS) entry which is preliminary data.</text>
</comment>
<dbReference type="Pfam" id="PF13682">
    <property type="entry name" value="CZB"/>
    <property type="match status" value="1"/>
</dbReference>
<protein>
    <submittedName>
        <fullName evidence="2">CZB domain-containing protein</fullName>
    </submittedName>
</protein>
<proteinExistence type="predicted"/>
<organism evidence="2 3">
    <name type="scientific">Hymenobacter guriensis</name>
    <dbReference type="NCBI Taxonomy" id="2793065"/>
    <lineage>
        <taxon>Bacteria</taxon>
        <taxon>Pseudomonadati</taxon>
        <taxon>Bacteroidota</taxon>
        <taxon>Cytophagia</taxon>
        <taxon>Cytophagales</taxon>
        <taxon>Hymenobacteraceae</taxon>
        <taxon>Hymenobacter</taxon>
    </lineage>
</organism>
<keyword evidence="3" id="KW-1185">Reference proteome</keyword>
<evidence type="ECO:0000313" key="2">
    <source>
        <dbReference type="EMBL" id="MBG8552598.1"/>
    </source>
</evidence>
<dbReference type="RefSeq" id="WP_196953655.1">
    <property type="nucleotide sequence ID" value="NZ_JADWYK010000002.1"/>
</dbReference>
<dbReference type="EMBL" id="JADWYK010000002">
    <property type="protein sequence ID" value="MBG8552598.1"/>
    <property type="molecule type" value="Genomic_DNA"/>
</dbReference>
<dbReference type="Proteomes" id="UP000601099">
    <property type="component" value="Unassembled WGS sequence"/>
</dbReference>
<sequence length="121" mass="13938">MLDELKQEFEGALIKHMVFKSKLRSFLHGSGTQEGPIRDPEVCSFGQWIRDKALPAYGRLPETQELDRLHRLIHQQANQLMDQHLRGQREEALAGFPALQRLADHITLLLQTMEQKLRNGA</sequence>
<reference evidence="2 3" key="1">
    <citation type="submission" date="2020-11" db="EMBL/GenBank/DDBJ databases">
        <title>Hymenobacter sp.</title>
        <authorList>
            <person name="Kim M.K."/>
        </authorList>
    </citation>
    <scope>NUCLEOTIDE SEQUENCE [LARGE SCALE GENOMIC DNA]</scope>
    <source>
        <strain evidence="2 3">BT594</strain>
    </source>
</reference>
<accession>A0ABS0KZ07</accession>
<feature type="domain" description="Chemoreceptor zinc-binding" evidence="1">
    <location>
        <begin position="16"/>
        <end position="80"/>
    </location>
</feature>
<name>A0ABS0KZ07_9BACT</name>
<evidence type="ECO:0000313" key="3">
    <source>
        <dbReference type="Proteomes" id="UP000601099"/>
    </source>
</evidence>
<evidence type="ECO:0000259" key="1">
    <source>
        <dbReference type="Pfam" id="PF13682"/>
    </source>
</evidence>
<gene>
    <name evidence="2" type="ORF">I5L79_03520</name>
</gene>
<dbReference type="Gene3D" id="1.20.120.30">
    <property type="entry name" value="Aspartate receptor, ligand-binding domain"/>
    <property type="match status" value="1"/>
</dbReference>
<dbReference type="InterPro" id="IPR025991">
    <property type="entry name" value="Chemoreceptor_zinc-bind_dom"/>
</dbReference>